<comment type="similarity">
    <text evidence="1">Belongs to the 5'(3')-deoxyribonucleotidase family.</text>
</comment>
<protein>
    <submittedName>
        <fullName evidence="5">Cytosolic purine 5'-nucleotidase</fullName>
    </submittedName>
</protein>
<dbReference type="Pfam" id="PF05761">
    <property type="entry name" value="5_nucleotid"/>
    <property type="match status" value="1"/>
</dbReference>
<evidence type="ECO:0000256" key="2">
    <source>
        <dbReference type="ARBA" id="ARBA00022723"/>
    </source>
</evidence>
<dbReference type="InterPro" id="IPR036412">
    <property type="entry name" value="HAD-like_sf"/>
</dbReference>
<sequence length="638" mass="72273">MPNFSINVPQLSSLYSIKTPKVKMNLCADQVFDRMLLCGDMATKMSFGTCSTGDLRKSNKRRSLRMSKCRAARADGGRVTVGDDVFSVTTSSKYEVDYLGQSTKGDLNLKLDPLQSFGNGQATLEGPIEEVARTEAQAAENLIRELGIQGPFSAQHSPRGIFCSRTLNLRSISAIGYDMDYTLMHYNVMAWEGRAYDYCMENLKNMGFPVDGLSFDPELVIRGLMIDKEKGNLVKADRFGYVKRAMHGTKMLSNKAVSEIYGRELVDLRNQSRWEFLNTFFSVSEALAYAQMVDRLDDGSISADLGTLDYKGLYKAVAKALFRAHVEGQLKSEIMSKPELFVEPDPELPLALLDQKEAGKKLLLITNSDYHYTDKMMKHSFNKFLPNDMDWRDLFDMVIVSARKPEFFQMSHPLYEVVTGEGLMRPCFKAETGGLYSGGSAQMVESSLNVHGDEILYVGDHIYTDVSVSKVHLRWRTALICRELEEEYMALIGSRGHREELIELINQKEVVGDLFNQLRLALQRRSKGRPAQTLAATNLGDQELTETMQKLLIVMQRLDDKIGLMLESDGELFNKRWGFLSRAGLWDKSHLMRQIEKYADIYTSRVSNFLNYTPFMYFRSQEQSLAHDSPLPDAAIEN</sequence>
<reference evidence="5" key="1">
    <citation type="submission" date="2016-07" db="EMBL/GenBank/DDBJ databases">
        <title>De novo transcriptome assembly of four accessions of the metal hyperaccumulator plant Noccaea caerulescens.</title>
        <authorList>
            <person name="Blande D."/>
            <person name="Halimaa P."/>
            <person name="Tervahauta A.I."/>
            <person name="Aarts M.G."/>
            <person name="Karenlampi S.O."/>
        </authorList>
    </citation>
    <scope>NUCLEOTIDE SEQUENCE</scope>
</reference>
<dbReference type="InterPro" id="IPR023214">
    <property type="entry name" value="HAD_sf"/>
</dbReference>
<evidence type="ECO:0000256" key="1">
    <source>
        <dbReference type="ARBA" id="ARBA00009589"/>
    </source>
</evidence>
<dbReference type="CDD" id="cd07522">
    <property type="entry name" value="HAD_cN-II"/>
    <property type="match status" value="1"/>
</dbReference>
<dbReference type="InterPro" id="IPR008380">
    <property type="entry name" value="HAD-SF_hydro_IG_5-nucl"/>
</dbReference>
<dbReference type="NCBIfam" id="TIGR02244">
    <property type="entry name" value="HAD-IG-Ncltidse"/>
    <property type="match status" value="1"/>
</dbReference>
<dbReference type="PANTHER" id="PTHR12103">
    <property type="entry name" value="5'-NUCLEOTIDASE DOMAIN-CONTAINING"/>
    <property type="match status" value="1"/>
</dbReference>
<keyword evidence="2" id="KW-0479">Metal-binding</keyword>
<organism evidence="5">
    <name type="scientific">Noccaea caerulescens</name>
    <name type="common">Alpine penny-cress</name>
    <name type="synonym">Thlaspi caerulescens</name>
    <dbReference type="NCBI Taxonomy" id="107243"/>
    <lineage>
        <taxon>Eukaryota</taxon>
        <taxon>Viridiplantae</taxon>
        <taxon>Streptophyta</taxon>
        <taxon>Embryophyta</taxon>
        <taxon>Tracheophyta</taxon>
        <taxon>Spermatophyta</taxon>
        <taxon>Magnoliopsida</taxon>
        <taxon>eudicotyledons</taxon>
        <taxon>Gunneridae</taxon>
        <taxon>Pentapetalae</taxon>
        <taxon>rosids</taxon>
        <taxon>malvids</taxon>
        <taxon>Brassicales</taxon>
        <taxon>Brassicaceae</taxon>
        <taxon>Coluteocarpeae</taxon>
        <taxon>Noccaea</taxon>
    </lineage>
</organism>
<dbReference type="SUPFAM" id="SSF56784">
    <property type="entry name" value="HAD-like"/>
    <property type="match status" value="1"/>
</dbReference>
<dbReference type="PANTHER" id="PTHR12103:SF22">
    <property type="entry name" value="HAD-SUPERFAMILY HYDROLASE, SUBFAMILY IG, 5'-NUCLEOTIDASE"/>
    <property type="match status" value="1"/>
</dbReference>
<evidence type="ECO:0000313" key="5">
    <source>
        <dbReference type="EMBL" id="JAU36153.1"/>
    </source>
</evidence>
<dbReference type="GO" id="GO:0046872">
    <property type="term" value="F:metal ion binding"/>
    <property type="evidence" value="ECO:0007669"/>
    <property type="project" value="UniProtKB-KW"/>
</dbReference>
<name>A0A1J3EVU9_NOCCA</name>
<evidence type="ECO:0000256" key="3">
    <source>
        <dbReference type="ARBA" id="ARBA00022801"/>
    </source>
</evidence>
<evidence type="ECO:0000256" key="4">
    <source>
        <dbReference type="ARBA" id="ARBA00022842"/>
    </source>
</evidence>
<dbReference type="GO" id="GO:0008253">
    <property type="term" value="F:5'-nucleotidase activity"/>
    <property type="evidence" value="ECO:0007669"/>
    <property type="project" value="TreeGrafter"/>
</dbReference>
<dbReference type="FunFam" id="3.40.50.1000:FF:000076">
    <property type="entry name" value="Haloacid dehalogenase hydrolase"/>
    <property type="match status" value="1"/>
</dbReference>
<gene>
    <name evidence="5" type="ORF">LC_TR15968_c0_g1_i1_g.54832</name>
</gene>
<dbReference type="AlphaFoldDB" id="A0A1J3EVU9"/>
<dbReference type="Gene3D" id="3.40.50.1000">
    <property type="entry name" value="HAD superfamily/HAD-like"/>
    <property type="match status" value="1"/>
</dbReference>
<keyword evidence="3" id="KW-0378">Hydrolase</keyword>
<keyword evidence="4" id="KW-0460">Magnesium</keyword>
<accession>A0A1J3EVU9</accession>
<dbReference type="EMBL" id="GEVK01016679">
    <property type="protein sequence ID" value="JAU36153.1"/>
    <property type="molecule type" value="Transcribed_RNA"/>
</dbReference>
<proteinExistence type="inferred from homology"/>